<dbReference type="AlphaFoldDB" id="A0A834XRA3"/>
<keyword evidence="1" id="KW-1133">Transmembrane helix</keyword>
<name>A0A834XRA3_APHGI</name>
<feature type="transmembrane region" description="Helical" evidence="1">
    <location>
        <begin position="9"/>
        <end position="32"/>
    </location>
</feature>
<evidence type="ECO:0000256" key="1">
    <source>
        <dbReference type="SAM" id="Phobius"/>
    </source>
</evidence>
<dbReference type="Proteomes" id="UP000639338">
    <property type="component" value="Unassembled WGS sequence"/>
</dbReference>
<gene>
    <name evidence="2" type="ORF">HCN44_000085</name>
</gene>
<organism evidence="2 3">
    <name type="scientific">Aphidius gifuensis</name>
    <name type="common">Parasitoid wasp</name>
    <dbReference type="NCBI Taxonomy" id="684658"/>
    <lineage>
        <taxon>Eukaryota</taxon>
        <taxon>Metazoa</taxon>
        <taxon>Ecdysozoa</taxon>
        <taxon>Arthropoda</taxon>
        <taxon>Hexapoda</taxon>
        <taxon>Insecta</taxon>
        <taxon>Pterygota</taxon>
        <taxon>Neoptera</taxon>
        <taxon>Endopterygota</taxon>
        <taxon>Hymenoptera</taxon>
        <taxon>Apocrita</taxon>
        <taxon>Ichneumonoidea</taxon>
        <taxon>Braconidae</taxon>
        <taxon>Aphidiinae</taxon>
        <taxon>Aphidius</taxon>
    </lineage>
</organism>
<keyword evidence="1" id="KW-0812">Transmembrane</keyword>
<proteinExistence type="predicted"/>
<comment type="caution">
    <text evidence="2">The sequence shown here is derived from an EMBL/GenBank/DDBJ whole genome shotgun (WGS) entry which is preliminary data.</text>
</comment>
<sequence>MAKPSVNQLYVIIGVLSFILTVFAIWGSIHLINDINDTPSSSSTPFFLKAELQLTKLEYNKNKCLMSMKSSGFINTEISFTSSPTFEVKKPDECIIQKDFLDTDKHDLNVTVKKTDTNETMKVMVTFNVAAAEKSVFKTNELVFVDTKKDSANLEVEELYTTYKSDNSKVQTKIQSLNVTNQKITLDRSDLNNTNELVVIANNGDIFKKALIKVCYLKPTELPVIKTEQLKYNKTDTANKISVKAVTNSSCTIDTTYSASDSRPYEVKTNGDITLSKGEVATNKTFLVTANTVVGENKGNVTIIVV</sequence>
<keyword evidence="1" id="KW-0472">Membrane</keyword>
<evidence type="ECO:0000313" key="2">
    <source>
        <dbReference type="EMBL" id="KAF7990280.1"/>
    </source>
</evidence>
<evidence type="ECO:0000313" key="3">
    <source>
        <dbReference type="Proteomes" id="UP000639338"/>
    </source>
</evidence>
<accession>A0A834XRA3</accession>
<keyword evidence="3" id="KW-1185">Reference proteome</keyword>
<dbReference type="EMBL" id="JACMRX010000004">
    <property type="protein sequence ID" value="KAF7990280.1"/>
    <property type="molecule type" value="Genomic_DNA"/>
</dbReference>
<reference evidence="2 3" key="1">
    <citation type="submission" date="2020-08" db="EMBL/GenBank/DDBJ databases">
        <title>Aphidius gifuensis genome sequencing and assembly.</title>
        <authorList>
            <person name="Du Z."/>
        </authorList>
    </citation>
    <scope>NUCLEOTIDE SEQUENCE [LARGE SCALE GENOMIC DNA]</scope>
    <source>
        <strain evidence="2">YNYX2018</strain>
        <tissue evidence="2">Adults</tissue>
    </source>
</reference>
<protein>
    <submittedName>
        <fullName evidence="2">Uncharacterized protein</fullName>
    </submittedName>
</protein>